<keyword evidence="2" id="KW-0067">ATP-binding</keyword>
<keyword evidence="2" id="KW-0547">Nucleotide-binding</keyword>
<gene>
    <name evidence="3" type="ORF">METZ01_LOCUS514034</name>
</gene>
<dbReference type="GO" id="GO:0004386">
    <property type="term" value="F:helicase activity"/>
    <property type="evidence" value="ECO:0007669"/>
    <property type="project" value="UniProtKB-KW"/>
</dbReference>
<accession>A0A383EY17</accession>
<dbReference type="EMBL" id="UINC01229462">
    <property type="protein sequence ID" value="SVE61180.1"/>
    <property type="molecule type" value="Genomic_DNA"/>
</dbReference>
<evidence type="ECO:0000256" key="2">
    <source>
        <dbReference type="ARBA" id="ARBA00022806"/>
    </source>
</evidence>
<evidence type="ECO:0000256" key="1">
    <source>
        <dbReference type="ARBA" id="ARBA00022801"/>
    </source>
</evidence>
<dbReference type="GO" id="GO:0016787">
    <property type="term" value="F:hydrolase activity"/>
    <property type="evidence" value="ECO:0007669"/>
    <property type="project" value="UniProtKB-KW"/>
</dbReference>
<name>A0A383EY17_9ZZZZ</name>
<dbReference type="PANTHER" id="PTHR43519:SF1">
    <property type="entry name" value="ATP-DEPENDENT RNA HELICASE HRPB"/>
    <property type="match status" value="1"/>
</dbReference>
<organism evidence="3">
    <name type="scientific">marine metagenome</name>
    <dbReference type="NCBI Taxonomy" id="408172"/>
    <lineage>
        <taxon>unclassified sequences</taxon>
        <taxon>metagenomes</taxon>
        <taxon>ecological metagenomes</taxon>
    </lineage>
</organism>
<keyword evidence="2" id="KW-0347">Helicase</keyword>
<evidence type="ECO:0000313" key="3">
    <source>
        <dbReference type="EMBL" id="SVE61180.1"/>
    </source>
</evidence>
<sequence length="229" mass="26604">DACRRAGLNTKGRGSTDDLLKCLLLAYFDRVALRRNPETLLCAMAGQRRVELDRRSAARDAAAFIALEIREIEAHRENNVRTTLSLANAIDVDWLEEIHPERITIDSETTWNAEDRAVEQAEVHRYDDLVYRHRPTSDINASAAEQILVSRIVAGQLRLEKWNSDVEQWILRIRLLHRLFPERGLITYDDDEIQVVYHEIVTGAYRYSQIRHRDCLPYLQNVLSLQDQQ</sequence>
<keyword evidence="1" id="KW-0378">Hydrolase</keyword>
<dbReference type="PANTHER" id="PTHR43519">
    <property type="entry name" value="ATP-DEPENDENT RNA HELICASE HRPB"/>
    <property type="match status" value="1"/>
</dbReference>
<dbReference type="AlphaFoldDB" id="A0A383EY17"/>
<reference evidence="3" key="1">
    <citation type="submission" date="2018-05" db="EMBL/GenBank/DDBJ databases">
        <authorList>
            <person name="Lanie J.A."/>
            <person name="Ng W.-L."/>
            <person name="Kazmierczak K.M."/>
            <person name="Andrzejewski T.M."/>
            <person name="Davidsen T.M."/>
            <person name="Wayne K.J."/>
            <person name="Tettelin H."/>
            <person name="Glass J.I."/>
            <person name="Rusch D."/>
            <person name="Podicherti R."/>
            <person name="Tsui H.-C.T."/>
            <person name="Winkler M.E."/>
        </authorList>
    </citation>
    <scope>NUCLEOTIDE SEQUENCE</scope>
</reference>
<feature type="non-terminal residue" evidence="3">
    <location>
        <position position="1"/>
    </location>
</feature>
<feature type="non-terminal residue" evidence="3">
    <location>
        <position position="229"/>
    </location>
</feature>
<protein>
    <submittedName>
        <fullName evidence="3">Uncharacterized protein</fullName>
    </submittedName>
</protein>
<proteinExistence type="predicted"/>